<protein>
    <submittedName>
        <fullName evidence="1">Uncharacterized protein</fullName>
    </submittedName>
</protein>
<name>A0A9W6I149_9ACTN</name>
<sequence>MASLPTRLKPAGTAAFVGVPVDVAVGVPAGVPGEVPAGVSVAGAPTMPTDAMFPQAVASARHSALAVMMWCLLRTGLPLFSTAPEAPYAM</sequence>
<dbReference type="AlphaFoldDB" id="A0A9W6I149"/>
<reference evidence="1" key="1">
    <citation type="journal article" date="2014" name="Int. J. Syst. Evol. Microbiol.">
        <title>Complete genome sequence of Corynebacterium casei LMG S-19264T (=DSM 44701T), isolated from a smear-ripened cheese.</title>
        <authorList>
            <consortium name="US DOE Joint Genome Institute (JGI-PGF)"/>
            <person name="Walter F."/>
            <person name="Albersmeier A."/>
            <person name="Kalinowski J."/>
            <person name="Ruckert C."/>
        </authorList>
    </citation>
    <scope>NUCLEOTIDE SEQUENCE</scope>
    <source>
        <strain evidence="1">VKM Ac-2007</strain>
    </source>
</reference>
<accession>A0A9W6I149</accession>
<keyword evidence="2" id="KW-1185">Reference proteome</keyword>
<proteinExistence type="predicted"/>
<organism evidence="1 2">
    <name type="scientific">Streptosporangium carneum</name>
    <dbReference type="NCBI Taxonomy" id="47481"/>
    <lineage>
        <taxon>Bacteria</taxon>
        <taxon>Bacillati</taxon>
        <taxon>Actinomycetota</taxon>
        <taxon>Actinomycetes</taxon>
        <taxon>Streptosporangiales</taxon>
        <taxon>Streptosporangiaceae</taxon>
        <taxon>Streptosporangium</taxon>
    </lineage>
</organism>
<reference evidence="1" key="2">
    <citation type="submission" date="2023-01" db="EMBL/GenBank/DDBJ databases">
        <authorList>
            <person name="Sun Q."/>
            <person name="Evtushenko L."/>
        </authorList>
    </citation>
    <scope>NUCLEOTIDE SEQUENCE</scope>
    <source>
        <strain evidence="1">VKM Ac-2007</strain>
    </source>
</reference>
<evidence type="ECO:0000313" key="1">
    <source>
        <dbReference type="EMBL" id="GLK09344.1"/>
    </source>
</evidence>
<dbReference type="EMBL" id="BSEV01000004">
    <property type="protein sequence ID" value="GLK09344.1"/>
    <property type="molecule type" value="Genomic_DNA"/>
</dbReference>
<comment type="caution">
    <text evidence="1">The sequence shown here is derived from an EMBL/GenBank/DDBJ whole genome shotgun (WGS) entry which is preliminary data.</text>
</comment>
<evidence type="ECO:0000313" key="2">
    <source>
        <dbReference type="Proteomes" id="UP001143474"/>
    </source>
</evidence>
<gene>
    <name evidence="1" type="ORF">GCM10017600_27500</name>
</gene>
<dbReference type="Proteomes" id="UP001143474">
    <property type="component" value="Unassembled WGS sequence"/>
</dbReference>